<dbReference type="InterPro" id="IPR000719">
    <property type="entry name" value="Prot_kinase_dom"/>
</dbReference>
<dbReference type="EMBL" id="JBEFKJ010000045">
    <property type="protein sequence ID" value="KAL2037038.1"/>
    <property type="molecule type" value="Genomic_DNA"/>
</dbReference>
<evidence type="ECO:0000256" key="4">
    <source>
        <dbReference type="ARBA" id="ARBA00013948"/>
    </source>
</evidence>
<comment type="catalytic activity">
    <reaction evidence="11">
        <text>L-seryl-[protein] + ATP = O-phospho-L-seryl-[protein] + ADP + H(+)</text>
        <dbReference type="Rhea" id="RHEA:17989"/>
        <dbReference type="Rhea" id="RHEA-COMP:9863"/>
        <dbReference type="Rhea" id="RHEA-COMP:11604"/>
        <dbReference type="ChEBI" id="CHEBI:15378"/>
        <dbReference type="ChEBI" id="CHEBI:29999"/>
        <dbReference type="ChEBI" id="CHEBI:30616"/>
        <dbReference type="ChEBI" id="CHEBI:83421"/>
        <dbReference type="ChEBI" id="CHEBI:456216"/>
        <dbReference type="EC" id="2.7.11.1"/>
    </reaction>
</comment>
<evidence type="ECO:0000256" key="8">
    <source>
        <dbReference type="ARBA" id="ARBA00030980"/>
    </source>
</evidence>
<gene>
    <name evidence="13" type="ORF">N7G274_010165</name>
</gene>
<comment type="caution">
    <text evidence="13">The sequence shown here is derived from an EMBL/GenBank/DDBJ whole genome shotgun (WGS) entry which is preliminary data.</text>
</comment>
<evidence type="ECO:0000256" key="3">
    <source>
        <dbReference type="ARBA" id="ARBA00012513"/>
    </source>
</evidence>
<dbReference type="PROSITE" id="PS00109">
    <property type="entry name" value="PROTEIN_KINASE_TYR"/>
    <property type="match status" value="1"/>
</dbReference>
<organism evidence="13 14">
    <name type="scientific">Stereocaulon virgatum</name>
    <dbReference type="NCBI Taxonomy" id="373712"/>
    <lineage>
        <taxon>Eukaryota</taxon>
        <taxon>Fungi</taxon>
        <taxon>Dikarya</taxon>
        <taxon>Ascomycota</taxon>
        <taxon>Pezizomycotina</taxon>
        <taxon>Lecanoromycetes</taxon>
        <taxon>OSLEUM clade</taxon>
        <taxon>Lecanoromycetidae</taxon>
        <taxon>Lecanorales</taxon>
        <taxon>Lecanorineae</taxon>
        <taxon>Stereocaulaceae</taxon>
        <taxon>Stereocaulon</taxon>
    </lineage>
</organism>
<dbReference type="SUPFAM" id="SSF56112">
    <property type="entry name" value="Protein kinase-like (PK-like)"/>
    <property type="match status" value="1"/>
</dbReference>
<evidence type="ECO:0000256" key="11">
    <source>
        <dbReference type="ARBA" id="ARBA00048679"/>
    </source>
</evidence>
<dbReference type="PANTHER" id="PTHR24418">
    <property type="entry name" value="TYROSINE-PROTEIN KINASE"/>
    <property type="match status" value="1"/>
</dbReference>
<evidence type="ECO:0000259" key="12">
    <source>
        <dbReference type="PROSITE" id="PS50011"/>
    </source>
</evidence>
<keyword evidence="7" id="KW-0067">ATP-binding</keyword>
<dbReference type="Pfam" id="PF00069">
    <property type="entry name" value="Pkinase"/>
    <property type="match status" value="1"/>
</dbReference>
<evidence type="ECO:0000313" key="13">
    <source>
        <dbReference type="EMBL" id="KAL2037038.1"/>
    </source>
</evidence>
<evidence type="ECO:0000256" key="7">
    <source>
        <dbReference type="ARBA" id="ARBA00022840"/>
    </source>
</evidence>
<evidence type="ECO:0000256" key="1">
    <source>
        <dbReference type="ARBA" id="ARBA00003747"/>
    </source>
</evidence>
<dbReference type="InterPro" id="IPR050198">
    <property type="entry name" value="Non-receptor_tyrosine_kinases"/>
</dbReference>
<reference evidence="13 14" key="1">
    <citation type="submission" date="2024-09" db="EMBL/GenBank/DDBJ databases">
        <title>Rethinking Asexuality: The Enigmatic Case of Functional Sexual Genes in Lepraria (Stereocaulaceae).</title>
        <authorList>
            <person name="Doellman M."/>
            <person name="Sun Y."/>
            <person name="Barcenas-Pena A."/>
            <person name="Lumbsch H.T."/>
            <person name="Grewe F."/>
        </authorList>
    </citation>
    <scope>NUCLEOTIDE SEQUENCE [LARGE SCALE GENOMIC DNA]</scope>
    <source>
        <strain evidence="13 14">Mercado 3170</strain>
    </source>
</reference>
<keyword evidence="6" id="KW-0547">Nucleotide-binding</keyword>
<comment type="function">
    <text evidence="1">Component of the EKC/KEOPS complex that is required for the formation of a threonylcarbamoyl group on adenosine at position 37 (t(6)A37) in tRNAs that read codons beginning with adenine. The complex is probably involved in the transfer of the threonylcarbamoyl moiety of threonylcarbamoyl-AMP (TC-AMP) to the N6 group of A37. BUD32 has ATPase activity in the context of the EKC/KEOPS complex and likely plays a supporting role to the catalytic subunit KAE1. The EKC/KEOPS complex also promotes both telomere uncapping and telomere elongation. The complex is required for efficient recruitment of transcriptional coactivators.</text>
</comment>
<dbReference type="PROSITE" id="PS50011">
    <property type="entry name" value="PROTEIN_KINASE_DOM"/>
    <property type="match status" value="1"/>
</dbReference>
<accession>A0ABR3ZWB8</accession>
<comment type="catalytic activity">
    <reaction evidence="10">
        <text>L-threonyl-[protein] + ATP = O-phospho-L-threonyl-[protein] + ADP + H(+)</text>
        <dbReference type="Rhea" id="RHEA:46608"/>
        <dbReference type="Rhea" id="RHEA-COMP:11060"/>
        <dbReference type="Rhea" id="RHEA-COMP:11605"/>
        <dbReference type="ChEBI" id="CHEBI:15378"/>
        <dbReference type="ChEBI" id="CHEBI:30013"/>
        <dbReference type="ChEBI" id="CHEBI:30616"/>
        <dbReference type="ChEBI" id="CHEBI:61977"/>
        <dbReference type="ChEBI" id="CHEBI:456216"/>
        <dbReference type="EC" id="2.7.11.1"/>
    </reaction>
</comment>
<evidence type="ECO:0000313" key="14">
    <source>
        <dbReference type="Proteomes" id="UP001590950"/>
    </source>
</evidence>
<comment type="subunit">
    <text evidence="2">Component of the EKC/KEOPS complex composed of at least BUD32, CGI121, GON7, KAE1 and PCC1; the whole complex dimerizes.</text>
</comment>
<keyword evidence="14" id="KW-1185">Reference proteome</keyword>
<dbReference type="EC" id="2.7.11.1" evidence="3"/>
<proteinExistence type="predicted"/>
<sequence>MASEYVLFALLPLKDSAFIQNLSSFGTWFFWNECAITQHPHTKEWKLLQTIPGLEFHHVAQRTRYMGDAQKHFSQIMDRLRFGSPKKLHEILGLEDPLKYEQLVNVIPWQQLVSVNPDPIDEGKRGIVYKAVWKCPQMSDMPGPEEVTVVLKAMKASDPNYLKRFFQELDASLALLRRANIGGMRFFGVMKTPSLSVNDSQSTSDSLFYKNIARLPKDTLFLVSKYATEGNLFQHLTNTLTGIMEDWKLLVYLMMCVAVNISKYHQANIVHRDISVSNVLVDKESQKSSGPGGIIVKVSDLGESIQLEGPMAKFPYCGDQQSSALGASPYGQISKAADIYSFRNLLALMVRKMWEVSKQKQGVEDHRVPKCIVECLEWCRKTEELRMSDLASELDKALWNVEDLTSQMEKVDPGSLDDIMSETES</sequence>
<dbReference type="InterPro" id="IPR008266">
    <property type="entry name" value="Tyr_kinase_AS"/>
</dbReference>
<protein>
    <recommendedName>
        <fullName evidence="5">EKC/KEOPS complex subunit BUD32</fullName>
        <ecNumber evidence="3">2.7.11.1</ecNumber>
    </recommendedName>
    <alternativeName>
        <fullName evidence="8 9">Atypical Serine/threonine protein kinase BUD32</fullName>
    </alternativeName>
    <alternativeName>
        <fullName evidence="4">EKC/KEOPS complex subunit bud32</fullName>
    </alternativeName>
</protein>
<evidence type="ECO:0000256" key="10">
    <source>
        <dbReference type="ARBA" id="ARBA00047899"/>
    </source>
</evidence>
<evidence type="ECO:0000256" key="2">
    <source>
        <dbReference type="ARBA" id="ARBA00011534"/>
    </source>
</evidence>
<dbReference type="Proteomes" id="UP001590950">
    <property type="component" value="Unassembled WGS sequence"/>
</dbReference>
<evidence type="ECO:0000256" key="6">
    <source>
        <dbReference type="ARBA" id="ARBA00022741"/>
    </source>
</evidence>
<dbReference type="Gene3D" id="1.10.510.10">
    <property type="entry name" value="Transferase(Phosphotransferase) domain 1"/>
    <property type="match status" value="1"/>
</dbReference>
<dbReference type="InterPro" id="IPR011009">
    <property type="entry name" value="Kinase-like_dom_sf"/>
</dbReference>
<evidence type="ECO:0000256" key="9">
    <source>
        <dbReference type="ARBA" id="ARBA00033194"/>
    </source>
</evidence>
<feature type="domain" description="Protein kinase" evidence="12">
    <location>
        <begin position="114"/>
        <end position="425"/>
    </location>
</feature>
<name>A0ABR3ZWB8_9LECA</name>
<evidence type="ECO:0000256" key="5">
    <source>
        <dbReference type="ARBA" id="ARBA00019973"/>
    </source>
</evidence>